<evidence type="ECO:0000256" key="6">
    <source>
        <dbReference type="ARBA" id="ARBA00023125"/>
    </source>
</evidence>
<dbReference type="GO" id="GO:0000725">
    <property type="term" value="P:recombinational repair"/>
    <property type="evidence" value="ECO:0007669"/>
    <property type="project" value="TreeGrafter"/>
</dbReference>
<evidence type="ECO:0000256" key="7">
    <source>
        <dbReference type="ARBA" id="ARBA00023235"/>
    </source>
</evidence>
<dbReference type="InterPro" id="IPR000212">
    <property type="entry name" value="DNA_helicase_UvrD/REP"/>
</dbReference>
<dbReference type="GO" id="GO:0009314">
    <property type="term" value="P:response to radiation"/>
    <property type="evidence" value="ECO:0007669"/>
    <property type="project" value="UniProtKB-ARBA"/>
</dbReference>
<evidence type="ECO:0000256" key="11">
    <source>
        <dbReference type="ARBA" id="ARBA00048988"/>
    </source>
</evidence>
<evidence type="ECO:0000313" key="16">
    <source>
        <dbReference type="Proteomes" id="UP000178187"/>
    </source>
</evidence>
<accession>A0A1G1KRV3</accession>
<evidence type="ECO:0000256" key="5">
    <source>
        <dbReference type="ARBA" id="ARBA00022840"/>
    </source>
</evidence>
<evidence type="ECO:0000256" key="3">
    <source>
        <dbReference type="ARBA" id="ARBA00022801"/>
    </source>
</evidence>
<evidence type="ECO:0000256" key="9">
    <source>
        <dbReference type="ARBA" id="ARBA00034808"/>
    </source>
</evidence>
<dbReference type="Gene3D" id="3.40.50.300">
    <property type="entry name" value="P-loop containing nucleotide triphosphate hydrolases"/>
    <property type="match status" value="2"/>
</dbReference>
<keyword evidence="7" id="KW-0413">Isomerase</keyword>
<dbReference type="PANTHER" id="PTHR11070:SF2">
    <property type="entry name" value="ATP-DEPENDENT DNA HELICASE SRS2"/>
    <property type="match status" value="1"/>
</dbReference>
<dbReference type="SUPFAM" id="SSF52540">
    <property type="entry name" value="P-loop containing nucleoside triphosphate hydrolases"/>
    <property type="match status" value="1"/>
</dbReference>
<proteinExistence type="inferred from homology"/>
<evidence type="ECO:0000259" key="14">
    <source>
        <dbReference type="PROSITE" id="PS51217"/>
    </source>
</evidence>
<dbReference type="PANTHER" id="PTHR11070">
    <property type="entry name" value="UVRD / RECB / PCRA DNA HELICASE FAMILY MEMBER"/>
    <property type="match status" value="1"/>
</dbReference>
<dbReference type="AlphaFoldDB" id="A0A1G1KRV3"/>
<keyword evidence="3 12" id="KW-0378">Hydrolase</keyword>
<dbReference type="InterPro" id="IPR027417">
    <property type="entry name" value="P-loop_NTPase"/>
</dbReference>
<dbReference type="GO" id="GO:0016887">
    <property type="term" value="F:ATP hydrolysis activity"/>
    <property type="evidence" value="ECO:0007669"/>
    <property type="project" value="RHEA"/>
</dbReference>
<feature type="binding site" evidence="12">
    <location>
        <begin position="29"/>
        <end position="36"/>
    </location>
    <ligand>
        <name>ATP</name>
        <dbReference type="ChEBI" id="CHEBI:30616"/>
    </ligand>
</feature>
<dbReference type="CDD" id="cd18807">
    <property type="entry name" value="SF1_C_UvrD"/>
    <property type="match status" value="1"/>
</dbReference>
<evidence type="ECO:0000259" key="13">
    <source>
        <dbReference type="PROSITE" id="PS51198"/>
    </source>
</evidence>
<dbReference type="Pfam" id="PF13361">
    <property type="entry name" value="UvrD_C"/>
    <property type="match status" value="1"/>
</dbReference>
<comment type="caution">
    <text evidence="15">The sequence shown here is derived from an EMBL/GenBank/DDBJ whole genome shotgun (WGS) entry which is preliminary data.</text>
</comment>
<dbReference type="Gene3D" id="1.10.486.10">
    <property type="entry name" value="PCRA, domain 4"/>
    <property type="match status" value="1"/>
</dbReference>
<dbReference type="InterPro" id="IPR013986">
    <property type="entry name" value="DExx_box_DNA_helicase_dom_sf"/>
</dbReference>
<dbReference type="Proteomes" id="UP000178187">
    <property type="component" value="Unassembled WGS sequence"/>
</dbReference>
<dbReference type="CDD" id="cd17932">
    <property type="entry name" value="DEXQc_UvrD"/>
    <property type="match status" value="1"/>
</dbReference>
<organism evidence="15 16">
    <name type="scientific">Candidatus Danuiimicrobium aquiferis</name>
    <dbReference type="NCBI Taxonomy" id="1801832"/>
    <lineage>
        <taxon>Bacteria</taxon>
        <taxon>Pseudomonadati</taxon>
        <taxon>Candidatus Omnitrophota</taxon>
        <taxon>Candidatus Danuiimicrobium</taxon>
    </lineage>
</organism>
<dbReference type="Gene3D" id="1.10.10.160">
    <property type="match status" value="1"/>
</dbReference>
<evidence type="ECO:0000313" key="15">
    <source>
        <dbReference type="EMBL" id="OGW95627.1"/>
    </source>
</evidence>
<dbReference type="FunFam" id="1.10.486.10:FF:000003">
    <property type="entry name" value="ATP-dependent DNA helicase"/>
    <property type="match status" value="1"/>
</dbReference>
<dbReference type="GO" id="GO:0033202">
    <property type="term" value="C:DNA helicase complex"/>
    <property type="evidence" value="ECO:0007669"/>
    <property type="project" value="TreeGrafter"/>
</dbReference>
<evidence type="ECO:0000256" key="2">
    <source>
        <dbReference type="ARBA" id="ARBA00022741"/>
    </source>
</evidence>
<keyword evidence="6" id="KW-0238">DNA-binding</keyword>
<comment type="similarity">
    <text evidence="1">Belongs to the helicase family. UvrD subfamily.</text>
</comment>
<feature type="domain" description="UvrD-like helicase C-terminal" evidence="14">
    <location>
        <begin position="285"/>
        <end position="575"/>
    </location>
</feature>
<evidence type="ECO:0000256" key="8">
    <source>
        <dbReference type="ARBA" id="ARBA00034617"/>
    </source>
</evidence>
<dbReference type="PROSITE" id="PS51198">
    <property type="entry name" value="UVRD_HELICASE_ATP_BIND"/>
    <property type="match status" value="1"/>
</dbReference>
<dbReference type="GO" id="GO:0003677">
    <property type="term" value="F:DNA binding"/>
    <property type="evidence" value="ECO:0007669"/>
    <property type="project" value="UniProtKB-KW"/>
</dbReference>
<dbReference type="InterPro" id="IPR014017">
    <property type="entry name" value="DNA_helicase_UvrD-like_C"/>
</dbReference>
<dbReference type="GO" id="GO:0005829">
    <property type="term" value="C:cytosol"/>
    <property type="evidence" value="ECO:0007669"/>
    <property type="project" value="TreeGrafter"/>
</dbReference>
<gene>
    <name evidence="15" type="ORF">A3G33_11570</name>
</gene>
<dbReference type="InterPro" id="IPR014016">
    <property type="entry name" value="UvrD-like_ATP-bd"/>
</dbReference>
<dbReference type="EMBL" id="MHFR01000060">
    <property type="protein sequence ID" value="OGW95627.1"/>
    <property type="molecule type" value="Genomic_DNA"/>
</dbReference>
<sequence>MNTTELLQKLNSEQLKAVTAPPGPLLALAGAGSGKTRILTFRIAYLIAEHKVPSFNILGVTFTNKAAEEMKRRVSQLVRQDVWISTFHSTCLRILRIEGEAIGLRSGFSIYDDYDQLVLIKECMEELQKNDKRINPKGVREAIHRAKDFLLTPKAYAEQAGEYFEEMVAQIYERYEQKLASLNACDFGDLIMKVVQLFDQNPDILSEWQERFKHILIDEYQDTNHAQYSLVQHLARKYQNITVVGDPDQSIYAWRGADIRNILEFERDYPECMVVKLEQNYRSSANILEAANALISCNASRKPKNLWTERESGEKIGLFSAYDEREEAHFTVQKILEYQKERGTLADCVIFYRLHAQSRVLEDELRRNNVPYKIIGGVRFYDRKEIKDMIAYLKLIAFPEDYVSFKRIVNVPNRGIGKKTIEVLDDYRWAQGLPLDQILAKVDVVEKIGMKAKNSIKLFFRMVSELRTRKNKMMLNEILEEVLDRSGYLKALEDERTFESKVRLENIQEFYTVIQEFEERWKRNPEAYAVKSEKEDSPGSMLEAFIESITLMTDLDSWEGGSDCCTLMTLHVAKGLEFPIVFMVGMEEEIFPHVNSFGEDIAELEEERRLCYVGMTRAKEKLYLVYTQSRHLYGTRHHNLPSRFLGEIPGHLYEENSILEVPIEFEEVIEFDDRERK</sequence>
<evidence type="ECO:0000256" key="4">
    <source>
        <dbReference type="ARBA" id="ARBA00022806"/>
    </source>
</evidence>
<comment type="catalytic activity">
    <reaction evidence="11">
        <text>ATP + H2O = ADP + phosphate + H(+)</text>
        <dbReference type="Rhea" id="RHEA:13065"/>
        <dbReference type="ChEBI" id="CHEBI:15377"/>
        <dbReference type="ChEBI" id="CHEBI:15378"/>
        <dbReference type="ChEBI" id="CHEBI:30616"/>
        <dbReference type="ChEBI" id="CHEBI:43474"/>
        <dbReference type="ChEBI" id="CHEBI:456216"/>
        <dbReference type="EC" id="5.6.2.4"/>
    </reaction>
</comment>
<keyword evidence="5 12" id="KW-0067">ATP-binding</keyword>
<evidence type="ECO:0000256" key="1">
    <source>
        <dbReference type="ARBA" id="ARBA00009922"/>
    </source>
</evidence>
<dbReference type="EC" id="5.6.2.4" evidence="9"/>
<dbReference type="PROSITE" id="PS51217">
    <property type="entry name" value="UVRD_HELICASE_CTER"/>
    <property type="match status" value="1"/>
</dbReference>
<dbReference type="GO" id="GO:0005524">
    <property type="term" value="F:ATP binding"/>
    <property type="evidence" value="ECO:0007669"/>
    <property type="project" value="UniProtKB-UniRule"/>
</dbReference>
<comment type="catalytic activity">
    <reaction evidence="8">
        <text>Couples ATP hydrolysis with the unwinding of duplex DNA by translocating in the 3'-5' direction.</text>
        <dbReference type="EC" id="5.6.2.4"/>
    </reaction>
</comment>
<name>A0A1G1KRV3_9BACT</name>
<dbReference type="Pfam" id="PF00580">
    <property type="entry name" value="UvrD-helicase"/>
    <property type="match status" value="1"/>
</dbReference>
<evidence type="ECO:0000256" key="12">
    <source>
        <dbReference type="PROSITE-ProRule" id="PRU00560"/>
    </source>
</evidence>
<protein>
    <recommendedName>
        <fullName evidence="9">DNA 3'-5' helicase</fullName>
        <ecNumber evidence="9">5.6.2.4</ecNumber>
    </recommendedName>
    <alternativeName>
        <fullName evidence="10">DNA 3'-5' helicase II</fullName>
    </alternativeName>
</protein>
<keyword evidence="4 12" id="KW-0347">Helicase</keyword>
<dbReference type="FunFam" id="1.10.10.160:FF:000001">
    <property type="entry name" value="ATP-dependent DNA helicase"/>
    <property type="match status" value="1"/>
</dbReference>
<reference evidence="15 16" key="1">
    <citation type="journal article" date="2016" name="Nat. Commun.">
        <title>Thousands of microbial genomes shed light on interconnected biogeochemical processes in an aquifer system.</title>
        <authorList>
            <person name="Anantharaman K."/>
            <person name="Brown C.T."/>
            <person name="Hug L.A."/>
            <person name="Sharon I."/>
            <person name="Castelle C.J."/>
            <person name="Probst A.J."/>
            <person name="Thomas B.C."/>
            <person name="Singh A."/>
            <person name="Wilkins M.J."/>
            <person name="Karaoz U."/>
            <person name="Brodie E.L."/>
            <person name="Williams K.H."/>
            <person name="Hubbard S.S."/>
            <person name="Banfield J.F."/>
        </authorList>
    </citation>
    <scope>NUCLEOTIDE SEQUENCE [LARGE SCALE GENOMIC DNA]</scope>
</reference>
<keyword evidence="2 12" id="KW-0547">Nucleotide-binding</keyword>
<feature type="domain" description="UvrD-like helicase ATP-binding" evidence="13">
    <location>
        <begin position="8"/>
        <end position="284"/>
    </location>
</feature>
<evidence type="ECO:0000256" key="10">
    <source>
        <dbReference type="ARBA" id="ARBA00034923"/>
    </source>
</evidence>
<dbReference type="GO" id="GO:0043138">
    <property type="term" value="F:3'-5' DNA helicase activity"/>
    <property type="evidence" value="ECO:0007669"/>
    <property type="project" value="UniProtKB-EC"/>
</dbReference>